<evidence type="ECO:0000259" key="1">
    <source>
        <dbReference type="Pfam" id="PF14244"/>
    </source>
</evidence>
<proteinExistence type="predicted"/>
<protein>
    <recommendedName>
        <fullName evidence="1">Retrotransposon Copia-like N-terminal domain-containing protein</fullName>
    </recommendedName>
</protein>
<dbReference type="InterPro" id="IPR029472">
    <property type="entry name" value="Copia-like_N"/>
</dbReference>
<reference evidence="2" key="2">
    <citation type="journal article" date="2024" name="Plant">
        <title>Genomic evolution and insights into agronomic trait innovations of Sesamum species.</title>
        <authorList>
            <person name="Miao H."/>
            <person name="Wang L."/>
            <person name="Qu L."/>
            <person name="Liu H."/>
            <person name="Sun Y."/>
            <person name="Le M."/>
            <person name="Wang Q."/>
            <person name="Wei S."/>
            <person name="Zheng Y."/>
            <person name="Lin W."/>
            <person name="Duan Y."/>
            <person name="Cao H."/>
            <person name="Xiong S."/>
            <person name="Wang X."/>
            <person name="Wei L."/>
            <person name="Li C."/>
            <person name="Ma Q."/>
            <person name="Ju M."/>
            <person name="Zhao R."/>
            <person name="Li G."/>
            <person name="Mu C."/>
            <person name="Tian Q."/>
            <person name="Mei H."/>
            <person name="Zhang T."/>
            <person name="Gao T."/>
            <person name="Zhang H."/>
        </authorList>
    </citation>
    <scope>NUCLEOTIDE SEQUENCE</scope>
    <source>
        <strain evidence="2">G01</strain>
    </source>
</reference>
<dbReference type="PANTHER" id="PTHR37610">
    <property type="entry name" value="CCHC-TYPE DOMAIN-CONTAINING PROTEIN"/>
    <property type="match status" value="1"/>
</dbReference>
<name>A0AAW2L749_9LAMI</name>
<organism evidence="2">
    <name type="scientific">Sesamum angustifolium</name>
    <dbReference type="NCBI Taxonomy" id="2727405"/>
    <lineage>
        <taxon>Eukaryota</taxon>
        <taxon>Viridiplantae</taxon>
        <taxon>Streptophyta</taxon>
        <taxon>Embryophyta</taxon>
        <taxon>Tracheophyta</taxon>
        <taxon>Spermatophyta</taxon>
        <taxon>Magnoliopsida</taxon>
        <taxon>eudicotyledons</taxon>
        <taxon>Gunneridae</taxon>
        <taxon>Pentapetalae</taxon>
        <taxon>asterids</taxon>
        <taxon>lamiids</taxon>
        <taxon>Lamiales</taxon>
        <taxon>Pedaliaceae</taxon>
        <taxon>Sesamum</taxon>
    </lineage>
</organism>
<dbReference type="PANTHER" id="PTHR37610:SF40">
    <property type="entry name" value="OS01G0909600 PROTEIN"/>
    <property type="match status" value="1"/>
</dbReference>
<dbReference type="EMBL" id="JACGWK010000015">
    <property type="protein sequence ID" value="KAL0313971.1"/>
    <property type="molecule type" value="Genomic_DNA"/>
</dbReference>
<sequence>MSLISLPLDRNNYLTWGRAICLVIRAKLKLGKCERLAANADNFEQWQRVEYIEVSWLFNSISEDIAEAFVYTTSARVLWLELKASFGESNGPLFTRFRERYLPLLKVICL</sequence>
<feature type="domain" description="Retrotransposon Copia-like N-terminal" evidence="1">
    <location>
        <begin position="1"/>
        <end position="31"/>
    </location>
</feature>
<gene>
    <name evidence="2" type="ORF">Sangu_2241500</name>
</gene>
<evidence type="ECO:0000313" key="2">
    <source>
        <dbReference type="EMBL" id="KAL0313971.1"/>
    </source>
</evidence>
<dbReference type="Pfam" id="PF14244">
    <property type="entry name" value="Retrotran_gag_3"/>
    <property type="match status" value="1"/>
</dbReference>
<reference evidence="2" key="1">
    <citation type="submission" date="2020-06" db="EMBL/GenBank/DDBJ databases">
        <authorList>
            <person name="Li T."/>
            <person name="Hu X."/>
            <person name="Zhang T."/>
            <person name="Song X."/>
            <person name="Zhang H."/>
            <person name="Dai N."/>
            <person name="Sheng W."/>
            <person name="Hou X."/>
            <person name="Wei L."/>
        </authorList>
    </citation>
    <scope>NUCLEOTIDE SEQUENCE</scope>
    <source>
        <strain evidence="2">G01</strain>
        <tissue evidence="2">Leaf</tissue>
    </source>
</reference>
<accession>A0AAW2L749</accession>
<comment type="caution">
    <text evidence="2">The sequence shown here is derived from an EMBL/GenBank/DDBJ whole genome shotgun (WGS) entry which is preliminary data.</text>
</comment>
<dbReference type="AlphaFoldDB" id="A0AAW2L749"/>